<dbReference type="Proteomes" id="UP000005561">
    <property type="component" value="Unassembled WGS sequence"/>
</dbReference>
<feature type="chain" id="PRO_5002968543" evidence="2">
    <location>
        <begin position="26"/>
        <end position="361"/>
    </location>
</feature>
<dbReference type="RefSeq" id="WP_006864292.1">
    <property type="nucleotide sequence ID" value="NZ_ACCL02000030.1"/>
</dbReference>
<reference evidence="3" key="1">
    <citation type="submission" date="2009-07" db="EMBL/GenBank/DDBJ databases">
        <authorList>
            <person name="Weinstock G."/>
            <person name="Sodergren E."/>
            <person name="Clifton S."/>
            <person name="Fulton L."/>
            <person name="Fulton B."/>
            <person name="Courtney L."/>
            <person name="Fronick C."/>
            <person name="Harrison M."/>
            <person name="Strong C."/>
            <person name="Farmer C."/>
            <person name="Delahaunty K."/>
            <person name="Markovic C."/>
            <person name="Hall O."/>
            <person name="Minx P."/>
            <person name="Tomlinson C."/>
            <person name="Mitreva M."/>
            <person name="Nelson J."/>
            <person name="Hou S."/>
            <person name="Wollam A."/>
            <person name="Pepin K.H."/>
            <person name="Johnson M."/>
            <person name="Bhonagiri V."/>
            <person name="Nash W.E."/>
            <person name="Warren W."/>
            <person name="Chinwalla A."/>
            <person name="Mardis E.R."/>
            <person name="Wilson R.K."/>
        </authorList>
    </citation>
    <scope>NUCLEOTIDE SEQUENCE [LARGE SCALE GENOMIC DNA]</scope>
    <source>
        <strain evidence="3">DSM 14469</strain>
    </source>
</reference>
<evidence type="ECO:0000256" key="2">
    <source>
        <dbReference type="SAM" id="SignalP"/>
    </source>
</evidence>
<dbReference type="OrthoDB" id="9916783at2"/>
<organism evidence="3 4">
    <name type="scientific">Marvinbryantia formatexigens DSM 14469</name>
    <dbReference type="NCBI Taxonomy" id="478749"/>
    <lineage>
        <taxon>Bacteria</taxon>
        <taxon>Bacillati</taxon>
        <taxon>Bacillota</taxon>
        <taxon>Clostridia</taxon>
        <taxon>Lachnospirales</taxon>
        <taxon>Lachnospiraceae</taxon>
        <taxon>Marvinbryantia</taxon>
    </lineage>
</organism>
<accession>C6LLJ1</accession>
<protein>
    <submittedName>
        <fullName evidence="3">Uncharacterized protein</fullName>
    </submittedName>
</protein>
<dbReference type="AlphaFoldDB" id="C6LLJ1"/>
<dbReference type="InterPro" id="IPR047676">
    <property type="entry name" value="FxLYD_dom"/>
</dbReference>
<dbReference type="NCBIfam" id="NF038353">
    <property type="entry name" value="FxLYD_dom"/>
    <property type="match status" value="1"/>
</dbReference>
<feature type="compositionally biased region" description="Acidic residues" evidence="1">
    <location>
        <begin position="37"/>
        <end position="64"/>
    </location>
</feature>
<gene>
    <name evidence="3" type="ORF">BRYFOR_09539</name>
</gene>
<proteinExistence type="predicted"/>
<evidence type="ECO:0000313" key="3">
    <source>
        <dbReference type="EMBL" id="EET58531.1"/>
    </source>
</evidence>
<dbReference type="STRING" id="168384.SAMN05660368_03942"/>
<name>C6LLJ1_9FIRM</name>
<comment type="caution">
    <text evidence="3">The sequence shown here is derived from an EMBL/GenBank/DDBJ whole genome shotgun (WGS) entry which is preliminary data.</text>
</comment>
<evidence type="ECO:0000256" key="1">
    <source>
        <dbReference type="SAM" id="MobiDB-lite"/>
    </source>
</evidence>
<evidence type="ECO:0000313" key="4">
    <source>
        <dbReference type="Proteomes" id="UP000005561"/>
    </source>
</evidence>
<keyword evidence="4" id="KW-1185">Reference proteome</keyword>
<keyword evidence="2" id="KW-0732">Signal</keyword>
<feature type="region of interest" description="Disordered" evidence="1">
    <location>
        <begin position="37"/>
        <end position="81"/>
    </location>
</feature>
<feature type="signal peptide" evidence="2">
    <location>
        <begin position="1"/>
        <end position="25"/>
    </location>
</feature>
<dbReference type="EMBL" id="ACCL02000030">
    <property type="protein sequence ID" value="EET58531.1"/>
    <property type="molecule type" value="Genomic_DNA"/>
</dbReference>
<sequence length="361" mass="39534">MKRKKLWALVLCAGLSAAVPSAAYAGEVVTEAETEAVETEAAEAEAPETEAADTVETEAAEASEDQLGAPTDFQIDPNTGEYSFNATDERVGYYFVRFYALDENGNETGEYITSSKRINGGKTGEYSGTLDLSGAAWGTYHVNLTSFAPAGTDYASPAPVTVSIQYGVDQTLERPELLAMTSGNQLELVVDWWTLCDYAFTQYMPEMKFTFYADAECTQEVQSETVDLQPLMDTLRKNPPGMIYIWGWSTSEGPHFYTITSDSNESTFAFKNDIYTYNLEPGTYYVTAQALSKDDYTKDSQVSTALEITLTDGECTEEYTAVTTELWTDPTLMDMPGANPGQQEDRVDTAAAQGISGLLLE</sequence>